<proteinExistence type="predicted"/>
<dbReference type="AlphaFoldDB" id="A0AAD8M276"/>
<keyword evidence="1" id="KW-0547">Nucleotide-binding</keyword>
<dbReference type="InterPro" id="IPR050100">
    <property type="entry name" value="TRAFAC_GTPase_members"/>
</dbReference>
<keyword evidence="5" id="KW-1185">Reference proteome</keyword>
<reference evidence="4" key="2">
    <citation type="submission" date="2023-05" db="EMBL/GenBank/DDBJ databases">
        <authorList>
            <person name="Schelkunov M.I."/>
        </authorList>
    </citation>
    <scope>NUCLEOTIDE SEQUENCE</scope>
    <source>
        <strain evidence="4">Hsosn_3</strain>
        <tissue evidence="4">Leaf</tissue>
    </source>
</reference>
<dbReference type="SUPFAM" id="SSF52540">
    <property type="entry name" value="P-loop containing nucleoside triphosphate hydrolases"/>
    <property type="match status" value="1"/>
</dbReference>
<dbReference type="Pfam" id="PF00009">
    <property type="entry name" value="GTP_EFTU"/>
    <property type="match status" value="1"/>
</dbReference>
<dbReference type="PANTHER" id="PTHR23115">
    <property type="entry name" value="TRANSLATION FACTOR"/>
    <property type="match status" value="1"/>
</dbReference>
<accession>A0AAD8M276</accession>
<dbReference type="GO" id="GO:0005525">
    <property type="term" value="F:GTP binding"/>
    <property type="evidence" value="ECO:0007669"/>
    <property type="project" value="UniProtKB-KW"/>
</dbReference>
<reference evidence="4" key="1">
    <citation type="submission" date="2023-02" db="EMBL/GenBank/DDBJ databases">
        <title>Genome of toxic invasive species Heracleum sosnowskyi carries increased number of genes despite the absence of recent whole-genome duplications.</title>
        <authorList>
            <person name="Schelkunov M."/>
            <person name="Shtratnikova V."/>
            <person name="Makarenko M."/>
            <person name="Klepikova A."/>
            <person name="Omelchenko D."/>
            <person name="Novikova G."/>
            <person name="Obukhova E."/>
            <person name="Bogdanov V."/>
            <person name="Penin A."/>
            <person name="Logacheva M."/>
        </authorList>
    </citation>
    <scope>NUCLEOTIDE SEQUENCE</scope>
    <source>
        <strain evidence="4">Hsosn_3</strain>
        <tissue evidence="4">Leaf</tissue>
    </source>
</reference>
<dbReference type="Gene3D" id="3.40.50.300">
    <property type="entry name" value="P-loop containing nucleotide triphosphate hydrolases"/>
    <property type="match status" value="1"/>
</dbReference>
<name>A0AAD8M276_9APIA</name>
<evidence type="ECO:0000313" key="5">
    <source>
        <dbReference type="Proteomes" id="UP001237642"/>
    </source>
</evidence>
<dbReference type="Proteomes" id="UP001237642">
    <property type="component" value="Unassembled WGS sequence"/>
</dbReference>
<sequence>MDNIQEFNIGALNLNSSAMERQVSAPERSAIETKDATMRHLNVVLIGDRNAGKSRVGGQILFLTEQADEPMTVINRRPVNFGGGHFKTQTTRYTILDSPVTGQSLRSGCLKHVPDMISAISQADIGMLVLSAGKGEFETGYRKGGQTREHVQLAKSLGVTKLLAVVNKMDDPEVNWSIERYQEIESKMTPVLKSSGYNVQKDVQFLPISGLHGSNLHKRVDKDVCSWWNGVL</sequence>
<dbReference type="EMBL" id="JAUIZM010000011">
    <property type="protein sequence ID" value="KAK1356733.1"/>
    <property type="molecule type" value="Genomic_DNA"/>
</dbReference>
<keyword evidence="2" id="KW-0342">GTP-binding</keyword>
<feature type="domain" description="Tr-type G" evidence="3">
    <location>
        <begin position="39"/>
        <end position="217"/>
    </location>
</feature>
<comment type="caution">
    <text evidence="4">The sequence shown here is derived from an EMBL/GenBank/DDBJ whole genome shotgun (WGS) entry which is preliminary data.</text>
</comment>
<evidence type="ECO:0000256" key="2">
    <source>
        <dbReference type="ARBA" id="ARBA00023134"/>
    </source>
</evidence>
<protein>
    <submittedName>
        <fullName evidence="4">Transcription factor, GTP-binding domain containing protein</fullName>
    </submittedName>
</protein>
<dbReference type="InterPro" id="IPR000795">
    <property type="entry name" value="T_Tr_GTP-bd_dom"/>
</dbReference>
<evidence type="ECO:0000256" key="1">
    <source>
        <dbReference type="ARBA" id="ARBA00022741"/>
    </source>
</evidence>
<evidence type="ECO:0000313" key="4">
    <source>
        <dbReference type="EMBL" id="KAK1356733.1"/>
    </source>
</evidence>
<dbReference type="InterPro" id="IPR027417">
    <property type="entry name" value="P-loop_NTPase"/>
</dbReference>
<organism evidence="4 5">
    <name type="scientific">Heracleum sosnowskyi</name>
    <dbReference type="NCBI Taxonomy" id="360622"/>
    <lineage>
        <taxon>Eukaryota</taxon>
        <taxon>Viridiplantae</taxon>
        <taxon>Streptophyta</taxon>
        <taxon>Embryophyta</taxon>
        <taxon>Tracheophyta</taxon>
        <taxon>Spermatophyta</taxon>
        <taxon>Magnoliopsida</taxon>
        <taxon>eudicotyledons</taxon>
        <taxon>Gunneridae</taxon>
        <taxon>Pentapetalae</taxon>
        <taxon>asterids</taxon>
        <taxon>campanulids</taxon>
        <taxon>Apiales</taxon>
        <taxon>Apiaceae</taxon>
        <taxon>Apioideae</taxon>
        <taxon>apioid superclade</taxon>
        <taxon>Tordylieae</taxon>
        <taxon>Tordyliinae</taxon>
        <taxon>Heracleum</taxon>
    </lineage>
</organism>
<evidence type="ECO:0000259" key="3">
    <source>
        <dbReference type="Pfam" id="PF00009"/>
    </source>
</evidence>
<dbReference type="GO" id="GO:0003924">
    <property type="term" value="F:GTPase activity"/>
    <property type="evidence" value="ECO:0007669"/>
    <property type="project" value="InterPro"/>
</dbReference>
<gene>
    <name evidence="4" type="ORF">POM88_049989</name>
</gene>